<feature type="transmembrane region" description="Helical" evidence="1">
    <location>
        <begin position="35"/>
        <end position="57"/>
    </location>
</feature>
<proteinExistence type="predicted"/>
<sequence>MAACLAVHQIPFPRAVVIEIGEPVPDPPPFRPHHILSWWLIRAGTYVVGISTLMHVLTSLIGLSGWRQWMAATCVPTFALTAWYSYSVRYLNHHPGSLNEWDHVQIGLIGFTVGFAVVTFAVALPALIADQRVAETQDGTEQKMHVRTGKV</sequence>
<keyword evidence="1" id="KW-0812">Transmembrane</keyword>
<comment type="caution">
    <text evidence="2">The sequence shown here is derived from an EMBL/GenBank/DDBJ whole genome shotgun (WGS) entry which is preliminary data.</text>
</comment>
<keyword evidence="1" id="KW-0472">Membrane</keyword>
<accession>A0A5C6B5M5</accession>
<organism evidence="2 3">
    <name type="scientific">Allorhodopirellula heiligendammensis</name>
    <dbReference type="NCBI Taxonomy" id="2714739"/>
    <lineage>
        <taxon>Bacteria</taxon>
        <taxon>Pseudomonadati</taxon>
        <taxon>Planctomycetota</taxon>
        <taxon>Planctomycetia</taxon>
        <taxon>Pirellulales</taxon>
        <taxon>Pirellulaceae</taxon>
        <taxon>Allorhodopirellula</taxon>
    </lineage>
</organism>
<gene>
    <name evidence="2" type="ORF">Poly21_56340</name>
</gene>
<evidence type="ECO:0000313" key="2">
    <source>
        <dbReference type="EMBL" id="TWU06566.1"/>
    </source>
</evidence>
<evidence type="ECO:0000256" key="1">
    <source>
        <dbReference type="SAM" id="Phobius"/>
    </source>
</evidence>
<dbReference type="EMBL" id="SJPU01000012">
    <property type="protein sequence ID" value="TWU06566.1"/>
    <property type="molecule type" value="Genomic_DNA"/>
</dbReference>
<dbReference type="Proteomes" id="UP000319908">
    <property type="component" value="Unassembled WGS sequence"/>
</dbReference>
<reference evidence="2 3" key="1">
    <citation type="journal article" date="2020" name="Antonie Van Leeuwenhoek">
        <title>Rhodopirellula heiligendammensis sp. nov., Rhodopirellula pilleata sp. nov., and Rhodopirellula solitaria sp. nov. isolated from natural or artificial marine surfaces in Northern Germany and California, USA, and emended description of the genus Rhodopirellula.</title>
        <authorList>
            <person name="Kallscheuer N."/>
            <person name="Wiegand S."/>
            <person name="Jogler M."/>
            <person name="Boedeker C."/>
            <person name="Peeters S.H."/>
            <person name="Rast P."/>
            <person name="Heuer A."/>
            <person name="Jetten M.S.M."/>
            <person name="Rohde M."/>
            <person name="Jogler C."/>
        </authorList>
    </citation>
    <scope>NUCLEOTIDE SEQUENCE [LARGE SCALE GENOMIC DNA]</scope>
    <source>
        <strain evidence="2 3">Poly21</strain>
    </source>
</reference>
<evidence type="ECO:0000313" key="3">
    <source>
        <dbReference type="Proteomes" id="UP000319908"/>
    </source>
</evidence>
<protein>
    <submittedName>
        <fullName evidence="2">Uncharacterized protein</fullName>
    </submittedName>
</protein>
<dbReference type="AlphaFoldDB" id="A0A5C6B5M5"/>
<feature type="transmembrane region" description="Helical" evidence="1">
    <location>
        <begin position="106"/>
        <end position="128"/>
    </location>
</feature>
<feature type="transmembrane region" description="Helical" evidence="1">
    <location>
        <begin position="69"/>
        <end position="86"/>
    </location>
</feature>
<keyword evidence="1" id="KW-1133">Transmembrane helix</keyword>
<keyword evidence="3" id="KW-1185">Reference proteome</keyword>
<name>A0A5C6B5M5_9BACT</name>